<dbReference type="EMBL" id="JBIRGH010000007">
    <property type="protein sequence ID" value="MFH8585573.1"/>
    <property type="molecule type" value="Genomic_DNA"/>
</dbReference>
<keyword evidence="3" id="KW-1185">Reference proteome</keyword>
<feature type="region of interest" description="Disordered" evidence="1">
    <location>
        <begin position="25"/>
        <end position="103"/>
    </location>
</feature>
<accession>A0ABW7REG1</accession>
<organism evidence="2 3">
    <name type="scientific">Streptomyces celluloflavus</name>
    <dbReference type="NCBI Taxonomy" id="58344"/>
    <lineage>
        <taxon>Bacteria</taxon>
        <taxon>Bacillati</taxon>
        <taxon>Actinomycetota</taxon>
        <taxon>Actinomycetes</taxon>
        <taxon>Kitasatosporales</taxon>
        <taxon>Streptomycetaceae</taxon>
        <taxon>Streptomyces</taxon>
    </lineage>
</organism>
<evidence type="ECO:0000256" key="1">
    <source>
        <dbReference type="SAM" id="MobiDB-lite"/>
    </source>
</evidence>
<evidence type="ECO:0000313" key="3">
    <source>
        <dbReference type="Proteomes" id="UP001610990"/>
    </source>
</evidence>
<dbReference type="Proteomes" id="UP001610990">
    <property type="component" value="Unassembled WGS sequence"/>
</dbReference>
<gene>
    <name evidence="2" type="ORF">ACH4GP_14355</name>
</gene>
<sequence>MSATGVPVGTHTVHAAPVVHTIRALPADKRDRAPGSITEVPDGEPGAARTRHVPRQLAGAPGAIRRAGRPHDADGDEGPTAPGPAGPGPAGPGIAGPSAAGAR</sequence>
<reference evidence="2 3" key="1">
    <citation type="submission" date="2024-10" db="EMBL/GenBank/DDBJ databases">
        <title>The Natural Products Discovery Center: Release of the First 8490 Sequenced Strains for Exploring Actinobacteria Biosynthetic Diversity.</title>
        <authorList>
            <person name="Kalkreuter E."/>
            <person name="Kautsar S.A."/>
            <person name="Yang D."/>
            <person name="Bader C.D."/>
            <person name="Teijaro C.N."/>
            <person name="Fluegel L."/>
            <person name="Davis C.M."/>
            <person name="Simpson J.R."/>
            <person name="Lauterbach L."/>
            <person name="Steele A.D."/>
            <person name="Gui C."/>
            <person name="Meng S."/>
            <person name="Li G."/>
            <person name="Viehrig K."/>
            <person name="Ye F."/>
            <person name="Su P."/>
            <person name="Kiefer A.F."/>
            <person name="Nichols A."/>
            <person name="Cepeda A.J."/>
            <person name="Yan W."/>
            <person name="Fan B."/>
            <person name="Jiang Y."/>
            <person name="Adhikari A."/>
            <person name="Zheng C.-J."/>
            <person name="Schuster L."/>
            <person name="Cowan T.M."/>
            <person name="Smanski M.J."/>
            <person name="Chevrette M.G."/>
            <person name="De Carvalho L.P.S."/>
            <person name="Shen B."/>
        </authorList>
    </citation>
    <scope>NUCLEOTIDE SEQUENCE [LARGE SCALE GENOMIC DNA]</scope>
    <source>
        <strain evidence="2 3">NPDC018013</strain>
    </source>
</reference>
<feature type="compositionally biased region" description="Pro residues" evidence="1">
    <location>
        <begin position="81"/>
        <end position="90"/>
    </location>
</feature>
<comment type="caution">
    <text evidence="2">The sequence shown here is derived from an EMBL/GenBank/DDBJ whole genome shotgun (WGS) entry which is preliminary data.</text>
</comment>
<proteinExistence type="predicted"/>
<dbReference type="RefSeq" id="WP_397672627.1">
    <property type="nucleotide sequence ID" value="NZ_JBIRGH010000007.1"/>
</dbReference>
<evidence type="ECO:0000313" key="2">
    <source>
        <dbReference type="EMBL" id="MFH8585573.1"/>
    </source>
</evidence>
<name>A0ABW7REG1_9ACTN</name>
<protein>
    <submittedName>
        <fullName evidence="2">Uncharacterized protein</fullName>
    </submittedName>
</protein>